<dbReference type="GO" id="GO:0003677">
    <property type="term" value="F:DNA binding"/>
    <property type="evidence" value="ECO:0007669"/>
    <property type="project" value="InterPro"/>
</dbReference>
<sequence length="532" mass="58964">MRAVRLPAPRRPMRLHLPRIRTARGRGRDGEGVLMTKPYYQDDEVTLYHGDCVEVLRTLPDNSVDAVVTDPPYGLEFMGKDWDAPWKRADALAAGRMRRENLGDVETGIAEGTDPSHPFGDGRTRVRYGAGGAAAPAFQTWCTEWAAECLRVLKPGGHLLAFGGTRMWHRLAAAIEDAGFEIRDSIAWLYGSGFPKSLDVSKAIDKRRDDEEDIRRVCRWLRARIDDHPTETIRTIAERFGFHSRMVEHWAARDTDSQPTIPTLTQWDQLRDLLAFDDKFDAEVYRLNLRKGEPGEAWSDRPIVGTVTEWADRTNYALTSRDGLRRGEATNPVARRWQGWGTALKPAFEPIVVARKPLAGTVAANVLEHGTGALNIDACRIAATDKLTAGRRTRNAPIPGDDRTETGKGAMYAPGHQFYYVPNDAGRWPTNVVLDDAQAAELDAQSGVSVSRKGKPRAGANGDGWGMTATGAEYDDEGGASRFFPVFRYEAKAPGAERPSVVTTKLRLRADLTPEQVDHVVARLREAGVEID</sequence>
<dbReference type="GO" id="GO:0008170">
    <property type="term" value="F:N-methyltransferase activity"/>
    <property type="evidence" value="ECO:0007669"/>
    <property type="project" value="InterPro"/>
</dbReference>
<feature type="domain" description="DNA methylase N-4/N-6" evidence="5">
    <location>
        <begin position="64"/>
        <end position="197"/>
    </location>
</feature>
<name>A0A2H4PAD3_9CAUD</name>
<evidence type="ECO:0000313" key="6">
    <source>
        <dbReference type="EMBL" id="ATW59184.1"/>
    </source>
</evidence>
<dbReference type="PROSITE" id="PS00092">
    <property type="entry name" value="N6_MTASE"/>
    <property type="match status" value="1"/>
</dbReference>
<dbReference type="InterPro" id="IPR029063">
    <property type="entry name" value="SAM-dependent_MTases_sf"/>
</dbReference>
<dbReference type="EMBL" id="MG198785">
    <property type="protein sequence ID" value="ATW59184.1"/>
    <property type="molecule type" value="Genomic_DNA"/>
</dbReference>
<gene>
    <name evidence="6" type="ORF">SEA_THESPIS_55</name>
</gene>
<feature type="region of interest" description="Disordered" evidence="4">
    <location>
        <begin position="445"/>
        <end position="467"/>
    </location>
</feature>
<evidence type="ECO:0000259" key="5">
    <source>
        <dbReference type="Pfam" id="PF01555"/>
    </source>
</evidence>
<reference evidence="6 7" key="1">
    <citation type="submission" date="2017-10" db="EMBL/GenBank/DDBJ databases">
        <authorList>
            <person name="Bowen E.K."/>
            <person name="Bugbee R.N."/>
            <person name="Bushhouse D.Z."/>
            <person name="Dimmick J.T."/>
            <person name="Echols W.R."/>
            <person name="Gladden T.G."/>
            <person name="Griffin G.S."/>
            <person name="Morgan R.W."/>
            <person name="Reekes T.H."/>
            <person name="Reinartz D.M."/>
            <person name="Robinson H."/>
            <person name="Smith C.W."/>
            <person name="Tabrani Z.P."/>
            <person name="Thomas H.L."/>
            <person name="Tyler J.A."/>
            <person name="Watson T.E."/>
            <person name="Wolyniak M.J."/>
            <person name="Garlena R.A."/>
            <person name="Russell D.A."/>
            <person name="Pope W.H."/>
            <person name="Jacobs-Sera D."/>
            <person name="Hatfull G.F."/>
        </authorList>
    </citation>
    <scope>NUCLEOTIDE SEQUENCE [LARGE SCALE GENOMIC DNA]</scope>
</reference>
<dbReference type="SUPFAM" id="SSF53335">
    <property type="entry name" value="S-adenosyl-L-methionine-dependent methyltransferases"/>
    <property type="match status" value="1"/>
</dbReference>
<dbReference type="Gene3D" id="3.40.50.150">
    <property type="entry name" value="Vaccinia Virus protein VP39"/>
    <property type="match status" value="1"/>
</dbReference>
<evidence type="ECO:0000256" key="3">
    <source>
        <dbReference type="ARBA" id="ARBA00022679"/>
    </source>
</evidence>
<evidence type="ECO:0000256" key="4">
    <source>
        <dbReference type="SAM" id="MobiDB-lite"/>
    </source>
</evidence>
<keyword evidence="2 6" id="KW-0489">Methyltransferase</keyword>
<protein>
    <submittedName>
        <fullName evidence="6">DNA methylase</fullName>
    </submittedName>
</protein>
<accession>A0A2H4PAD3</accession>
<comment type="similarity">
    <text evidence="1">Belongs to the N(4)/N(6)-methyltransferase family.</text>
</comment>
<dbReference type="InterPro" id="IPR002941">
    <property type="entry name" value="DNA_methylase_N4/N6"/>
</dbReference>
<dbReference type="InterPro" id="IPR002052">
    <property type="entry name" value="DNA_methylase_N6_adenine_CS"/>
</dbReference>
<dbReference type="Pfam" id="PF01555">
    <property type="entry name" value="N6_N4_Mtase"/>
    <property type="match status" value="1"/>
</dbReference>
<keyword evidence="3" id="KW-0808">Transferase</keyword>
<organism evidence="6 7">
    <name type="scientific">Mycobacterium phage Thespis</name>
    <dbReference type="NCBI Taxonomy" id="2047874"/>
    <lineage>
        <taxon>Viruses</taxon>
        <taxon>Duplodnaviria</taxon>
        <taxon>Heunggongvirae</taxon>
        <taxon>Uroviricota</taxon>
        <taxon>Caudoviricetes</taxon>
        <taxon>Pclasvirinae</taxon>
        <taxon>Fishburnevirus</taxon>
        <taxon>Fishburnevirus brusacoram</taxon>
    </lineage>
</organism>
<dbReference type="GO" id="GO:0032259">
    <property type="term" value="P:methylation"/>
    <property type="evidence" value="ECO:0007669"/>
    <property type="project" value="UniProtKB-KW"/>
</dbReference>
<dbReference type="Proteomes" id="UP000241314">
    <property type="component" value="Segment"/>
</dbReference>
<evidence type="ECO:0000256" key="1">
    <source>
        <dbReference type="ARBA" id="ARBA00006594"/>
    </source>
</evidence>
<evidence type="ECO:0000313" key="7">
    <source>
        <dbReference type="Proteomes" id="UP000241314"/>
    </source>
</evidence>
<evidence type="ECO:0000256" key="2">
    <source>
        <dbReference type="ARBA" id="ARBA00022603"/>
    </source>
</evidence>
<proteinExistence type="inferred from homology"/>